<dbReference type="Proteomes" id="UP000267908">
    <property type="component" value="Unassembled WGS sequence"/>
</dbReference>
<evidence type="ECO:0000313" key="1">
    <source>
        <dbReference type="EMBL" id="RMP10422.1"/>
    </source>
</evidence>
<protein>
    <submittedName>
        <fullName evidence="2">Uncharacterized protein</fullName>
    </submittedName>
</protein>
<name>A0A0P9QCY9_9PSED</name>
<dbReference type="EMBL" id="RBRA01000346">
    <property type="protein sequence ID" value="RMQ17119.1"/>
    <property type="molecule type" value="Genomic_DNA"/>
</dbReference>
<accession>A0A0P9QCY9</accession>
<organism evidence="2 4">
    <name type="scientific">Pseudomonas syringae pv. delphinii</name>
    <dbReference type="NCBI Taxonomy" id="192088"/>
    <lineage>
        <taxon>Bacteria</taxon>
        <taxon>Pseudomonadati</taxon>
        <taxon>Pseudomonadota</taxon>
        <taxon>Gammaproteobacteria</taxon>
        <taxon>Pseudomonadales</taxon>
        <taxon>Pseudomonadaceae</taxon>
        <taxon>Pseudomonas</taxon>
    </lineage>
</organism>
<evidence type="ECO:0000313" key="4">
    <source>
        <dbReference type="Proteomes" id="UP000269044"/>
    </source>
</evidence>
<reference evidence="3 4" key="1">
    <citation type="submission" date="2018-08" db="EMBL/GenBank/DDBJ databases">
        <title>Recombination of ecologically and evolutionarily significant loci maintains genetic cohesion in the Pseudomonas syringae species complex.</title>
        <authorList>
            <person name="Dillon M."/>
            <person name="Thakur S."/>
            <person name="Almeida R.N.D."/>
            <person name="Weir B.S."/>
            <person name="Guttman D.S."/>
        </authorList>
    </citation>
    <scope>NUCLEOTIDE SEQUENCE [LARGE SCALE GENOMIC DNA]</scope>
    <source>
        <strain evidence="2 4">ICMP 13052</strain>
        <strain evidence="1 3">ICMP 4330</strain>
    </source>
</reference>
<dbReference type="Proteomes" id="UP000269044">
    <property type="component" value="Unassembled WGS sequence"/>
</dbReference>
<comment type="caution">
    <text evidence="2">The sequence shown here is derived from an EMBL/GenBank/DDBJ whole genome shotgun (WGS) entry which is preliminary data.</text>
</comment>
<evidence type="ECO:0000313" key="2">
    <source>
        <dbReference type="EMBL" id="RMQ17119.1"/>
    </source>
</evidence>
<dbReference type="AlphaFoldDB" id="A0A0P9QCY9"/>
<dbReference type="EMBL" id="RBQG01000239">
    <property type="protein sequence ID" value="RMP10422.1"/>
    <property type="molecule type" value="Genomic_DNA"/>
</dbReference>
<sequence length="188" mass="21150">MRCGGQILLSYARCNGKQKRSVEMTYSSPTPFLNVTPLGVRQKITPLTTTSTPGVFANVLQKSIQEKEAPHYGKTILRGGELRHTLMAQAENNPSEASFLAKQYAHNSLNGEGVDLSDYPVIRYCATGEIVTPESSAYFQKTERWMHRERTALYEEEYLKGTPAAKILEKILNFNDALPEAFRDMANW</sequence>
<proteinExistence type="predicted"/>
<gene>
    <name evidence="2" type="ORF">ALQ08_101150</name>
    <name evidence="1" type="ORF">ALQ28_101048</name>
</gene>
<evidence type="ECO:0000313" key="3">
    <source>
        <dbReference type="Proteomes" id="UP000267908"/>
    </source>
</evidence>